<dbReference type="Proteomes" id="UP001431186">
    <property type="component" value="Chromosome"/>
</dbReference>
<sequence>MADHTPSASSEDKGLENPQATPTAAPVETPDVVIITGMSGAGRTEAMHTFEDLGYYVIDNLPPSMLLQLARIVGIDTGVGRHLAVVCDLRSQGLFDELKDGIQELHDHEISTKLIFLDASDEVLRRRYALSRRRNPIAMEGESNVEAIARERHQLENVRHGADVTIDTSSLRPIELRRRLQGIFSELEEQQLMDVRVFSFGFKYGMPQEADLMIDVRFLPNPYWDPQMRALTGEDEKVRDFVLEHAQTKAFFSAWTHLLDAVMPGYVAEGKSSLSIAVGCSGGQHRSVALAAATARYLEDEGYRVSLFHRDLPRAQRG</sequence>
<keyword evidence="9" id="KW-1185">Reference proteome</keyword>
<dbReference type="PANTHER" id="PTHR30448:SF0">
    <property type="entry name" value="RNASE ADAPTER PROTEIN RAPZ"/>
    <property type="match status" value="1"/>
</dbReference>
<evidence type="ECO:0000256" key="4">
    <source>
        <dbReference type="HAMAP-Rule" id="MF_00636"/>
    </source>
</evidence>
<evidence type="ECO:0000256" key="1">
    <source>
        <dbReference type="ARBA" id="ARBA00022741"/>
    </source>
</evidence>
<evidence type="ECO:0000259" key="7">
    <source>
        <dbReference type="Pfam" id="PF22740"/>
    </source>
</evidence>
<keyword evidence="1 4" id="KW-0547">Nucleotide-binding</keyword>
<evidence type="ECO:0000256" key="2">
    <source>
        <dbReference type="ARBA" id="ARBA00022840"/>
    </source>
</evidence>
<dbReference type="GO" id="GO:0005524">
    <property type="term" value="F:ATP binding"/>
    <property type="evidence" value="ECO:0007669"/>
    <property type="project" value="UniProtKB-UniRule"/>
</dbReference>
<dbReference type="InterPro" id="IPR053931">
    <property type="entry name" value="RapZ_C"/>
</dbReference>
<dbReference type="PANTHER" id="PTHR30448">
    <property type="entry name" value="RNASE ADAPTER PROTEIN RAPZ"/>
    <property type="match status" value="1"/>
</dbReference>
<dbReference type="InterPro" id="IPR053930">
    <property type="entry name" value="RapZ-like_N"/>
</dbReference>
<name>A0AAU9CK14_9ACTN</name>
<evidence type="ECO:0000313" key="8">
    <source>
        <dbReference type="EMBL" id="BDC90783.1"/>
    </source>
</evidence>
<dbReference type="Pfam" id="PF22740">
    <property type="entry name" value="PapZ_C"/>
    <property type="match status" value="1"/>
</dbReference>
<dbReference type="SUPFAM" id="SSF52540">
    <property type="entry name" value="P-loop containing nucleoside triphosphate hydrolases"/>
    <property type="match status" value="1"/>
</dbReference>
<evidence type="ECO:0000256" key="5">
    <source>
        <dbReference type="SAM" id="MobiDB-lite"/>
    </source>
</evidence>
<evidence type="ECO:0000256" key="3">
    <source>
        <dbReference type="ARBA" id="ARBA00023134"/>
    </source>
</evidence>
<feature type="binding site" evidence="4">
    <location>
        <begin position="37"/>
        <end position="44"/>
    </location>
    <ligand>
        <name>ATP</name>
        <dbReference type="ChEBI" id="CHEBI:30616"/>
    </ligand>
</feature>
<reference evidence="8" key="1">
    <citation type="submission" date="2021-11" db="EMBL/GenBank/DDBJ databases">
        <title>Complete genome sequence of Atopobiaceae bacterium TOC12.</title>
        <authorList>
            <person name="Morinaga K."/>
            <person name="Kusada H."/>
            <person name="Tamaki H."/>
        </authorList>
    </citation>
    <scope>NUCLEOTIDE SEQUENCE</scope>
    <source>
        <strain evidence="8">TOC12</strain>
    </source>
</reference>
<dbReference type="PIRSF" id="PIRSF005052">
    <property type="entry name" value="P-loopkin"/>
    <property type="match status" value="1"/>
</dbReference>
<dbReference type="AlphaFoldDB" id="A0AAU9CK14"/>
<dbReference type="HAMAP" id="MF_00636">
    <property type="entry name" value="RapZ_like"/>
    <property type="match status" value="1"/>
</dbReference>
<keyword evidence="2 4" id="KW-0067">ATP-binding</keyword>
<dbReference type="GO" id="GO:0005525">
    <property type="term" value="F:GTP binding"/>
    <property type="evidence" value="ECO:0007669"/>
    <property type="project" value="UniProtKB-UniRule"/>
</dbReference>
<evidence type="ECO:0000259" key="6">
    <source>
        <dbReference type="Pfam" id="PF03668"/>
    </source>
</evidence>
<organism evidence="8 9">
    <name type="scientific">Leptogranulimonas caecicola</name>
    <dbReference type="NCBI Taxonomy" id="2894156"/>
    <lineage>
        <taxon>Bacteria</taxon>
        <taxon>Bacillati</taxon>
        <taxon>Actinomycetota</taxon>
        <taxon>Coriobacteriia</taxon>
        <taxon>Coriobacteriales</taxon>
        <taxon>Kribbibacteriaceae</taxon>
        <taxon>Leptogranulimonas</taxon>
    </lineage>
</organism>
<dbReference type="Gene3D" id="3.40.50.300">
    <property type="entry name" value="P-loop containing nucleotide triphosphate hydrolases"/>
    <property type="match status" value="1"/>
</dbReference>
<dbReference type="KEGG" id="lcal:ATTO_06550"/>
<feature type="region of interest" description="Disordered" evidence="5">
    <location>
        <begin position="1"/>
        <end position="28"/>
    </location>
</feature>
<feature type="domain" description="RapZ C-terminal" evidence="7">
    <location>
        <begin position="193"/>
        <end position="312"/>
    </location>
</feature>
<protein>
    <submittedName>
        <fullName evidence="8">Nucleotide-binding protein</fullName>
    </submittedName>
</protein>
<keyword evidence="3 4" id="KW-0342">GTP-binding</keyword>
<dbReference type="InterPro" id="IPR027417">
    <property type="entry name" value="P-loop_NTPase"/>
</dbReference>
<feature type="domain" description="RapZ-like N-terminal" evidence="6">
    <location>
        <begin position="31"/>
        <end position="184"/>
    </location>
</feature>
<accession>A0AAU9CK14</accession>
<evidence type="ECO:0000313" key="9">
    <source>
        <dbReference type="Proteomes" id="UP001431186"/>
    </source>
</evidence>
<dbReference type="Pfam" id="PF03668">
    <property type="entry name" value="RapZ-like_N"/>
    <property type="match status" value="1"/>
</dbReference>
<gene>
    <name evidence="8" type="ORF">ATTO_06550</name>
</gene>
<dbReference type="NCBIfam" id="NF003828">
    <property type="entry name" value="PRK05416.1"/>
    <property type="match status" value="1"/>
</dbReference>
<proteinExistence type="inferred from homology"/>
<dbReference type="EMBL" id="AP025285">
    <property type="protein sequence ID" value="BDC90783.1"/>
    <property type="molecule type" value="Genomic_DNA"/>
</dbReference>
<dbReference type="InterPro" id="IPR005337">
    <property type="entry name" value="RapZ-like"/>
</dbReference>
<feature type="binding site" evidence="4">
    <location>
        <begin position="88"/>
        <end position="91"/>
    </location>
    <ligand>
        <name>GTP</name>
        <dbReference type="ChEBI" id="CHEBI:37565"/>
    </ligand>
</feature>